<feature type="non-terminal residue" evidence="4">
    <location>
        <position position="46"/>
    </location>
</feature>
<accession>A0A8S2WQY2</accession>
<comment type="caution">
    <text evidence="4">The sequence shown here is derived from an EMBL/GenBank/DDBJ whole genome shotgun (WGS) entry which is preliminary data.</text>
</comment>
<dbReference type="EMBL" id="CAJOBI010070286">
    <property type="protein sequence ID" value="CAF4454678.1"/>
    <property type="molecule type" value="Genomic_DNA"/>
</dbReference>
<evidence type="ECO:0000313" key="4">
    <source>
        <dbReference type="EMBL" id="CAF4457681.1"/>
    </source>
</evidence>
<evidence type="ECO:0000313" key="5">
    <source>
        <dbReference type="Proteomes" id="UP000676336"/>
    </source>
</evidence>
<keyword evidence="1" id="KW-0472">Membrane</keyword>
<dbReference type="AlphaFoldDB" id="A0A8S2WQY2"/>
<organism evidence="4 5">
    <name type="scientific">Rotaria magnacalcarata</name>
    <dbReference type="NCBI Taxonomy" id="392030"/>
    <lineage>
        <taxon>Eukaryota</taxon>
        <taxon>Metazoa</taxon>
        <taxon>Spiralia</taxon>
        <taxon>Gnathifera</taxon>
        <taxon>Rotifera</taxon>
        <taxon>Eurotatoria</taxon>
        <taxon>Bdelloidea</taxon>
        <taxon>Philodinida</taxon>
        <taxon>Philodinidae</taxon>
        <taxon>Rotaria</taxon>
    </lineage>
</organism>
<dbReference type="EMBL" id="CAJOBI010070920">
    <property type="protein sequence ID" value="CAF4457681.1"/>
    <property type="molecule type" value="Genomic_DNA"/>
</dbReference>
<protein>
    <recommendedName>
        <fullName evidence="2">CSC1/OSCA1-like N-terminal transmembrane domain-containing protein</fullName>
    </recommendedName>
</protein>
<dbReference type="Pfam" id="PF13967">
    <property type="entry name" value="RSN1_TM"/>
    <property type="match status" value="1"/>
</dbReference>
<proteinExistence type="predicted"/>
<dbReference type="InterPro" id="IPR032880">
    <property type="entry name" value="CSC1/OSCA1-like_N"/>
</dbReference>
<keyword evidence="1" id="KW-0812">Transmembrane</keyword>
<keyword evidence="1" id="KW-1133">Transmembrane helix</keyword>
<evidence type="ECO:0000256" key="1">
    <source>
        <dbReference type="SAM" id="Phobius"/>
    </source>
</evidence>
<feature type="domain" description="CSC1/OSCA1-like N-terminal transmembrane" evidence="2">
    <location>
        <begin position="1"/>
        <end position="44"/>
    </location>
</feature>
<feature type="transmembrane region" description="Helical" evidence="1">
    <location>
        <begin position="20"/>
        <end position="43"/>
    </location>
</feature>
<gene>
    <name evidence="3" type="ORF">SMN809_LOCUS32876</name>
    <name evidence="4" type="ORF">SMN809_LOCUS33019</name>
</gene>
<dbReference type="Proteomes" id="UP000676336">
    <property type="component" value="Unassembled WGS sequence"/>
</dbReference>
<name>A0A8S2WQY2_9BILA</name>
<sequence>MPQEDLIRTAGFDAYFFARYLYVHGLFFLCSFVVLAVILFPIYTID</sequence>
<evidence type="ECO:0000313" key="3">
    <source>
        <dbReference type="EMBL" id="CAF4454678.1"/>
    </source>
</evidence>
<evidence type="ECO:0000259" key="2">
    <source>
        <dbReference type="Pfam" id="PF13967"/>
    </source>
</evidence>
<reference evidence="4" key="1">
    <citation type="submission" date="2021-02" db="EMBL/GenBank/DDBJ databases">
        <authorList>
            <person name="Nowell W R."/>
        </authorList>
    </citation>
    <scope>NUCLEOTIDE SEQUENCE</scope>
</reference>